<reference evidence="2" key="2">
    <citation type="submission" date="2023-02" db="EMBL/GenBank/DDBJ databases">
        <authorList>
            <consortium name="DOE Joint Genome Institute"/>
            <person name="Mondo S.J."/>
            <person name="Chang Y."/>
            <person name="Wang Y."/>
            <person name="Ahrendt S."/>
            <person name="Andreopoulos W."/>
            <person name="Barry K."/>
            <person name="Beard J."/>
            <person name="Benny G.L."/>
            <person name="Blankenship S."/>
            <person name="Bonito G."/>
            <person name="Cuomo C."/>
            <person name="Desiro A."/>
            <person name="Gervers K.A."/>
            <person name="Hundley H."/>
            <person name="Kuo A."/>
            <person name="LaButti K."/>
            <person name="Lang B.F."/>
            <person name="Lipzen A."/>
            <person name="O'Donnell K."/>
            <person name="Pangilinan J."/>
            <person name="Reynolds N."/>
            <person name="Sandor L."/>
            <person name="Smith M.W."/>
            <person name="Tsang A."/>
            <person name="Grigoriev I.V."/>
            <person name="Stajich J.E."/>
            <person name="Spatafora J.W."/>
        </authorList>
    </citation>
    <scope>NUCLEOTIDE SEQUENCE</scope>
    <source>
        <strain evidence="2">RSA 2281</strain>
    </source>
</reference>
<comment type="caution">
    <text evidence="2">The sequence shown here is derived from an EMBL/GenBank/DDBJ whole genome shotgun (WGS) entry which is preliminary data.</text>
</comment>
<organism evidence="2 3">
    <name type="scientific">Phascolomyces articulosus</name>
    <dbReference type="NCBI Taxonomy" id="60185"/>
    <lineage>
        <taxon>Eukaryota</taxon>
        <taxon>Fungi</taxon>
        <taxon>Fungi incertae sedis</taxon>
        <taxon>Mucoromycota</taxon>
        <taxon>Mucoromycotina</taxon>
        <taxon>Mucoromycetes</taxon>
        <taxon>Mucorales</taxon>
        <taxon>Lichtheimiaceae</taxon>
        <taxon>Phascolomyces</taxon>
    </lineage>
</organism>
<accession>A0AAD5K667</accession>
<keyword evidence="3" id="KW-1185">Reference proteome</keyword>
<protein>
    <recommendedName>
        <fullName evidence="4">Enhancer of translation termination 1</fullName>
    </recommendedName>
</protein>
<dbReference type="InterPro" id="IPR011990">
    <property type="entry name" value="TPR-like_helical_dom_sf"/>
</dbReference>
<name>A0AAD5K667_9FUNG</name>
<evidence type="ECO:0000313" key="2">
    <source>
        <dbReference type="EMBL" id="KAI9271507.1"/>
    </source>
</evidence>
<evidence type="ECO:0000256" key="1">
    <source>
        <dbReference type="SAM" id="MobiDB-lite"/>
    </source>
</evidence>
<dbReference type="EMBL" id="JAIXMP010000006">
    <property type="protein sequence ID" value="KAI9271507.1"/>
    <property type="molecule type" value="Genomic_DNA"/>
</dbReference>
<sequence length="366" mass="41859">MSKRLAEEDAGPSVRTKRIKSGEKNGHVPECNDPECEGCDVGEIEISFTRKDESGKDQTFEPSSQELLSMALAESNTTSDQNNNSEIVRRLFDMALEQFEKTDPKDDRSGYATCLVELGRAIDVEESLREGLDIFRGVAKKSPSLMKGEHWLTVAKSAIGLLQLIRKKLNSAFEELLEELEEDDELPSEEQLKKYSIKREEEKLYKEALDAIEKALTSTKDLPTKETRFVLHDLHSYIQLLDHPQHYKHVLVLSDALIRFIDQFSYEKDSDLLALKASVLIHKQSLLPDDVEKQNELCEQSEKLLLDANKIYKEENKKEYPRGWELLAMLQLSQSNLLDDEDDVVKKYDEAVESFKKAHKLNPGNK</sequence>
<dbReference type="Proteomes" id="UP001209540">
    <property type="component" value="Unassembled WGS sequence"/>
</dbReference>
<gene>
    <name evidence="2" type="ORF">BDA99DRAFT_556744</name>
</gene>
<feature type="region of interest" description="Disordered" evidence="1">
    <location>
        <begin position="1"/>
        <end position="38"/>
    </location>
</feature>
<evidence type="ECO:0008006" key="4">
    <source>
        <dbReference type="Google" id="ProtNLM"/>
    </source>
</evidence>
<dbReference type="Gene3D" id="1.25.40.10">
    <property type="entry name" value="Tetratricopeptide repeat domain"/>
    <property type="match status" value="1"/>
</dbReference>
<reference evidence="2" key="1">
    <citation type="journal article" date="2022" name="IScience">
        <title>Evolution of zygomycete secretomes and the origins of terrestrial fungal ecologies.</title>
        <authorList>
            <person name="Chang Y."/>
            <person name="Wang Y."/>
            <person name="Mondo S."/>
            <person name="Ahrendt S."/>
            <person name="Andreopoulos W."/>
            <person name="Barry K."/>
            <person name="Beard J."/>
            <person name="Benny G.L."/>
            <person name="Blankenship S."/>
            <person name="Bonito G."/>
            <person name="Cuomo C."/>
            <person name="Desiro A."/>
            <person name="Gervers K.A."/>
            <person name="Hundley H."/>
            <person name="Kuo A."/>
            <person name="LaButti K."/>
            <person name="Lang B.F."/>
            <person name="Lipzen A."/>
            <person name="O'Donnell K."/>
            <person name="Pangilinan J."/>
            <person name="Reynolds N."/>
            <person name="Sandor L."/>
            <person name="Smith M.E."/>
            <person name="Tsang A."/>
            <person name="Grigoriev I.V."/>
            <person name="Stajich J.E."/>
            <person name="Spatafora J.W."/>
        </authorList>
    </citation>
    <scope>NUCLEOTIDE SEQUENCE</scope>
    <source>
        <strain evidence="2">RSA 2281</strain>
    </source>
</reference>
<dbReference type="AlphaFoldDB" id="A0AAD5K667"/>
<proteinExistence type="predicted"/>
<dbReference type="SUPFAM" id="SSF48452">
    <property type="entry name" value="TPR-like"/>
    <property type="match status" value="1"/>
</dbReference>
<evidence type="ECO:0000313" key="3">
    <source>
        <dbReference type="Proteomes" id="UP001209540"/>
    </source>
</evidence>